<reference evidence="7 8" key="1">
    <citation type="journal article" date="2020" name="Nat. Food">
        <title>A phased Vanilla planifolia genome enables genetic improvement of flavour and production.</title>
        <authorList>
            <person name="Hasing T."/>
            <person name="Tang H."/>
            <person name="Brym M."/>
            <person name="Khazi F."/>
            <person name="Huang T."/>
            <person name="Chambers A.H."/>
        </authorList>
    </citation>
    <scope>NUCLEOTIDE SEQUENCE [LARGE SCALE GENOMIC DNA]</scope>
    <source>
        <tissue evidence="7">Leaf</tissue>
    </source>
</reference>
<protein>
    <recommendedName>
        <fullName evidence="6">Protein EARLY FLOWERING 4 domain-containing protein</fullName>
    </recommendedName>
</protein>
<dbReference type="GO" id="GO:0042753">
    <property type="term" value="P:positive regulation of circadian rhythm"/>
    <property type="evidence" value="ECO:0007669"/>
    <property type="project" value="InterPro"/>
</dbReference>
<dbReference type="Proteomes" id="UP000639772">
    <property type="component" value="Chromosome 13"/>
</dbReference>
<dbReference type="PANTHER" id="PTHR33469:SF16">
    <property type="entry name" value="PROTEIN ELF4-LIKE 4"/>
    <property type="match status" value="1"/>
</dbReference>
<evidence type="ECO:0000256" key="5">
    <source>
        <dbReference type="SAM" id="MobiDB-lite"/>
    </source>
</evidence>
<dbReference type="AlphaFoldDB" id="A0A835UAW0"/>
<comment type="similarity">
    <text evidence="2">Belongs to the EARLY FLOWERING 4 family.</text>
</comment>
<dbReference type="InterPro" id="IPR040462">
    <property type="entry name" value="EARLY_FLOWERING_4"/>
</dbReference>
<gene>
    <name evidence="7" type="ORF">HPP92_023947</name>
</gene>
<dbReference type="PANTHER" id="PTHR33469">
    <property type="entry name" value="PROTEIN ELF4-LIKE 4"/>
    <property type="match status" value="1"/>
</dbReference>
<evidence type="ECO:0000256" key="1">
    <source>
        <dbReference type="ARBA" id="ARBA00004123"/>
    </source>
</evidence>
<comment type="caution">
    <text evidence="7">The sequence shown here is derived from an EMBL/GenBank/DDBJ whole genome shotgun (WGS) entry which is preliminary data.</text>
</comment>
<feature type="domain" description="Protein EARLY FLOWERING 4" evidence="6">
    <location>
        <begin position="60"/>
        <end position="133"/>
    </location>
</feature>
<feature type="compositionally biased region" description="Polar residues" evidence="5">
    <location>
        <begin position="1"/>
        <end position="11"/>
    </location>
</feature>
<comment type="subcellular location">
    <subcellularLocation>
        <location evidence="1">Nucleus</location>
    </subcellularLocation>
</comment>
<organism evidence="7 8">
    <name type="scientific">Vanilla planifolia</name>
    <name type="common">Vanilla</name>
    <dbReference type="NCBI Taxonomy" id="51239"/>
    <lineage>
        <taxon>Eukaryota</taxon>
        <taxon>Viridiplantae</taxon>
        <taxon>Streptophyta</taxon>
        <taxon>Embryophyta</taxon>
        <taxon>Tracheophyta</taxon>
        <taxon>Spermatophyta</taxon>
        <taxon>Magnoliopsida</taxon>
        <taxon>Liliopsida</taxon>
        <taxon>Asparagales</taxon>
        <taxon>Orchidaceae</taxon>
        <taxon>Vanilloideae</taxon>
        <taxon>Vanilleae</taxon>
        <taxon>Vanilla</taxon>
    </lineage>
</organism>
<keyword evidence="4" id="KW-0539">Nucleus</keyword>
<dbReference type="EMBL" id="JADCNM010000013">
    <property type="protein sequence ID" value="KAG0456159.1"/>
    <property type="molecule type" value="Genomic_DNA"/>
</dbReference>
<dbReference type="GO" id="GO:0005634">
    <property type="term" value="C:nucleus"/>
    <property type="evidence" value="ECO:0007669"/>
    <property type="project" value="UniProtKB-SubCell"/>
</dbReference>
<sequence length="155" mass="17732">MDQVLTTTTNPMAKRIDHTPPSNEPIKGLSWVEEKERTKKEQRRMEEDPSSGLRYYTVLETKVLQSFQASFVQVQNILNQNSLLIKEINQNHESMIPCNLGRNPGLIRELNDNMRRVVELYRGFSNSFLDAASDGDSAGIWRSDGKFGSKRNWSG</sequence>
<evidence type="ECO:0000313" key="8">
    <source>
        <dbReference type="Proteomes" id="UP000639772"/>
    </source>
</evidence>
<dbReference type="GO" id="GO:0048511">
    <property type="term" value="P:rhythmic process"/>
    <property type="evidence" value="ECO:0007669"/>
    <property type="project" value="UniProtKB-KW"/>
</dbReference>
<dbReference type="InterPro" id="IPR009741">
    <property type="entry name" value="EARLY_FLOWERING_4_dom"/>
</dbReference>
<feature type="region of interest" description="Disordered" evidence="5">
    <location>
        <begin position="1"/>
        <end position="27"/>
    </location>
</feature>
<keyword evidence="3" id="KW-0090">Biological rhythms</keyword>
<evidence type="ECO:0000256" key="3">
    <source>
        <dbReference type="ARBA" id="ARBA00023108"/>
    </source>
</evidence>
<dbReference type="Pfam" id="PF07011">
    <property type="entry name" value="Elf4"/>
    <property type="match status" value="1"/>
</dbReference>
<evidence type="ECO:0000259" key="6">
    <source>
        <dbReference type="Pfam" id="PF07011"/>
    </source>
</evidence>
<evidence type="ECO:0000313" key="7">
    <source>
        <dbReference type="EMBL" id="KAG0456159.1"/>
    </source>
</evidence>
<proteinExistence type="inferred from homology"/>
<name>A0A835UAW0_VANPL</name>
<accession>A0A835UAW0</accession>
<evidence type="ECO:0000256" key="4">
    <source>
        <dbReference type="ARBA" id="ARBA00023242"/>
    </source>
</evidence>
<dbReference type="GO" id="GO:0009649">
    <property type="term" value="P:entrainment of circadian clock"/>
    <property type="evidence" value="ECO:0007669"/>
    <property type="project" value="TreeGrafter"/>
</dbReference>
<evidence type="ECO:0000256" key="2">
    <source>
        <dbReference type="ARBA" id="ARBA00009514"/>
    </source>
</evidence>
<dbReference type="OrthoDB" id="1895690at2759"/>